<name>A0A2G5K1N7_9RHOB</name>
<dbReference type="Pfam" id="PF12525">
    <property type="entry name" value="DUF3726"/>
    <property type="match status" value="1"/>
</dbReference>
<keyword evidence="2" id="KW-1185">Reference proteome</keyword>
<reference evidence="1 2" key="1">
    <citation type="submission" date="2016-08" db="EMBL/GenBank/DDBJ databases">
        <title>Draft genome of Amylibacter sp. strain 4G11.</title>
        <authorList>
            <person name="Wong S.-K."/>
            <person name="Hamasaki K."/>
            <person name="Yoshizawa S."/>
        </authorList>
    </citation>
    <scope>NUCLEOTIDE SEQUENCE [LARGE SCALE GENOMIC DNA]</scope>
    <source>
        <strain evidence="1 2">4G11</strain>
    </source>
</reference>
<proteinExistence type="predicted"/>
<protein>
    <recommendedName>
        <fullName evidence="3">DUF3726 domain-containing protein</fullName>
    </recommendedName>
</protein>
<dbReference type="InterPro" id="IPR022201">
    <property type="entry name" value="DUF3726"/>
</dbReference>
<dbReference type="RefSeq" id="WP_099594177.1">
    <property type="nucleotide sequence ID" value="NZ_MDGM01000013.1"/>
</dbReference>
<evidence type="ECO:0000313" key="2">
    <source>
        <dbReference type="Proteomes" id="UP000231516"/>
    </source>
</evidence>
<dbReference type="EMBL" id="MDGM01000013">
    <property type="protein sequence ID" value="PIB23447.1"/>
    <property type="molecule type" value="Genomic_DNA"/>
</dbReference>
<gene>
    <name evidence="1" type="ORF">BFP76_07810</name>
</gene>
<accession>A0A2G5K1N7</accession>
<evidence type="ECO:0008006" key="3">
    <source>
        <dbReference type="Google" id="ProtNLM"/>
    </source>
</evidence>
<comment type="caution">
    <text evidence="1">The sequence shown here is derived from an EMBL/GenBank/DDBJ whole genome shotgun (WGS) entry which is preliminary data.</text>
</comment>
<sequence>MTLSRSETVAMVKRGARGAGYSWGMAEEIAAACATLCANGINAQPALSQYLSVIDGQSHRLAIQSWPLTQDHVCPFHLGCFIAESAQDGDVLTFNGVQSAVFLLPYVQRLAAIKGRNLHLRVGDMTVDVGADYIAGDIILDAHGTVVISTRKREFEPLCASPSYPVQYCEVMDRLGQKTMVPESDESRAKGAGA</sequence>
<dbReference type="OrthoDB" id="8420038at2"/>
<organism evidence="1 2">
    <name type="scientific">Paramylibacter kogurei</name>
    <dbReference type="NCBI Taxonomy" id="1889778"/>
    <lineage>
        <taxon>Bacteria</taxon>
        <taxon>Pseudomonadati</taxon>
        <taxon>Pseudomonadota</taxon>
        <taxon>Alphaproteobacteria</taxon>
        <taxon>Rhodobacterales</taxon>
        <taxon>Paracoccaceae</taxon>
        <taxon>Paramylibacter</taxon>
    </lineage>
</organism>
<evidence type="ECO:0000313" key="1">
    <source>
        <dbReference type="EMBL" id="PIB23447.1"/>
    </source>
</evidence>
<dbReference type="Proteomes" id="UP000231516">
    <property type="component" value="Unassembled WGS sequence"/>
</dbReference>
<dbReference type="AlphaFoldDB" id="A0A2G5K1N7"/>